<dbReference type="Pfam" id="PF10518">
    <property type="entry name" value="TAT_signal"/>
    <property type="match status" value="1"/>
</dbReference>
<dbReference type="PROSITE" id="PS51318">
    <property type="entry name" value="TAT"/>
    <property type="match status" value="1"/>
</dbReference>
<dbReference type="Pfam" id="PF04185">
    <property type="entry name" value="Phosphoesterase"/>
    <property type="match status" value="1"/>
</dbReference>
<dbReference type="PANTHER" id="PTHR31956:SF1">
    <property type="entry name" value="NON-SPECIFIC PHOSPHOLIPASE C1"/>
    <property type="match status" value="1"/>
</dbReference>
<dbReference type="EMBL" id="WOSY01000027">
    <property type="protein sequence ID" value="NHN90055.1"/>
    <property type="molecule type" value="Genomic_DNA"/>
</dbReference>
<dbReference type="InterPro" id="IPR007312">
    <property type="entry name" value="Phosphoesterase"/>
</dbReference>
<evidence type="ECO:0000313" key="6">
    <source>
        <dbReference type="Proteomes" id="UP000631653"/>
    </source>
</evidence>
<dbReference type="RefSeq" id="WP_173571273.1">
    <property type="nucleotide sequence ID" value="NZ_WOSY01000027.1"/>
</dbReference>
<dbReference type="InterPro" id="IPR019546">
    <property type="entry name" value="TAT_signal_bac_arc"/>
</dbReference>
<gene>
    <name evidence="5" type="ORF">GOB81_15770</name>
</gene>
<dbReference type="InterPro" id="IPR006311">
    <property type="entry name" value="TAT_signal"/>
</dbReference>
<feature type="domain" description="Bacterial phospholipase C C-terminal" evidence="4">
    <location>
        <begin position="498"/>
        <end position="568"/>
    </location>
</feature>
<dbReference type="NCBIfam" id="TIGR03396">
    <property type="entry name" value="PC_PLC"/>
    <property type="match status" value="1"/>
</dbReference>
<dbReference type="InterPro" id="IPR017850">
    <property type="entry name" value="Alkaline_phosphatase_core_sf"/>
</dbReference>
<dbReference type="EC" id="3.1.4.3" evidence="2"/>
<evidence type="ECO:0000313" key="5">
    <source>
        <dbReference type="EMBL" id="NHN90055.1"/>
    </source>
</evidence>
<evidence type="ECO:0000259" key="4">
    <source>
        <dbReference type="Pfam" id="PF05506"/>
    </source>
</evidence>
<dbReference type="Gene3D" id="3.40.720.10">
    <property type="entry name" value="Alkaline Phosphatase, subunit A"/>
    <property type="match status" value="1"/>
</dbReference>
<keyword evidence="6" id="KW-1185">Reference proteome</keyword>
<comment type="similarity">
    <text evidence="1">Belongs to the bacterial phospholipase C family.</text>
</comment>
<protein>
    <recommendedName>
        <fullName evidence="2">phospholipase C</fullName>
        <ecNumber evidence="2">3.1.4.3</ecNumber>
    </recommendedName>
</protein>
<keyword evidence="3" id="KW-0378">Hydrolase</keyword>
<organism evidence="5 6">
    <name type="scientific">Acetobacter conturbans</name>
    <dbReference type="NCBI Taxonomy" id="1737472"/>
    <lineage>
        <taxon>Bacteria</taxon>
        <taxon>Pseudomonadati</taxon>
        <taxon>Pseudomonadota</taxon>
        <taxon>Alphaproteobacteria</taxon>
        <taxon>Acetobacterales</taxon>
        <taxon>Acetobacteraceae</taxon>
        <taxon>Acetobacter</taxon>
    </lineage>
</organism>
<name>A0ABX0K619_9PROT</name>
<proteinExistence type="inferred from homology"/>
<dbReference type="CDD" id="cd16014">
    <property type="entry name" value="PLC"/>
    <property type="match status" value="1"/>
</dbReference>
<evidence type="ECO:0000256" key="2">
    <source>
        <dbReference type="ARBA" id="ARBA00012018"/>
    </source>
</evidence>
<accession>A0ABX0K619</accession>
<dbReference type="PANTHER" id="PTHR31956">
    <property type="entry name" value="NON-SPECIFIC PHOSPHOLIPASE C4-RELATED"/>
    <property type="match status" value="1"/>
</dbReference>
<evidence type="ECO:0000256" key="3">
    <source>
        <dbReference type="ARBA" id="ARBA00022801"/>
    </source>
</evidence>
<reference evidence="5 6" key="1">
    <citation type="journal article" date="2020" name="Int. J. Syst. Evol. Microbiol.">
        <title>Novel acetic acid bacteria from cider fermentations: Acetobacter conturbans sp. nov. and Acetobacter fallax sp. nov.</title>
        <authorList>
            <person name="Sombolestani A.S."/>
            <person name="Cleenwerck I."/>
            <person name="Cnockaert M."/>
            <person name="Borremans W."/>
            <person name="Wieme A.D."/>
            <person name="De Vuyst L."/>
            <person name="Vandamme P."/>
        </authorList>
    </citation>
    <scope>NUCLEOTIDE SEQUENCE [LARGE SCALE GENOMIC DNA]</scope>
    <source>
        <strain evidence="5 6">LMG 1627</strain>
    </source>
</reference>
<dbReference type="Proteomes" id="UP000631653">
    <property type="component" value="Unassembled WGS sequence"/>
</dbReference>
<dbReference type="InterPro" id="IPR008475">
    <property type="entry name" value="PLipase_C_C"/>
</dbReference>
<evidence type="ECO:0000256" key="1">
    <source>
        <dbReference type="ARBA" id="ARBA00009717"/>
    </source>
</evidence>
<dbReference type="Pfam" id="PF05506">
    <property type="entry name" value="PLipase_C_C"/>
    <property type="match status" value="1"/>
</dbReference>
<sequence>MSSFSRRRDFLKWTGAVAAGGLLPANVRQALAIPANFKTGTIQDVEHVVILMQENRSFDHYFGCLNGVRGFGDPRVEMQRNGHTLFSQPDGKGEYVLPFRFETIHTSSACLASLDHSWKGTQSAWNNWDAWIPRKTAMTMGYFSRAEIPYYYALADAFTICDNYHASIFGPTNPNRLYFFTGTSGLAVGNENHQAVENADDGNWTADMKLDHQDFQAFQWETYPECLQKAGVSWKVYQEYDNFGDNSLAYFSEFRNISVNSWQYLRGRQIVSGSDYNNKDVSEGKYLVQAFERDVANGSLPQVSWIVPPTTLSEHPNAPPGYGEYLISELMDVFVRHPEVWAKTVFILTYDENDGFFDHLPPPVPALKNWQGGGNVSTHGESYRGEAVGLGPRVPTIVMSPWTKGGWVNSQVFDHTSILRFLEARFGVEAPLITQWRREICGDLTSVFDFASPSNSWNFLLPNTDEYLAQTRQSCTFPPPKVPVNQIMPLQEKGQRLARAIPYDLHADLIGLHVLRLKNAGKTGAVFRIVEDSGVRHFSVAARSEMLVKAASRDFVSVQGPNGFYRKFDVSAPLLARLLIDDSLKGGSLFLSAFEDRQFTREQPISLEIANAYNKKTDTLRVSNGDRKLFYFSISEFDHWYDISVIYKNRTILNFSGHVETGRPSRTDRLIGQQ</sequence>
<comment type="caution">
    <text evidence="5">The sequence shown here is derived from an EMBL/GenBank/DDBJ whole genome shotgun (WGS) entry which is preliminary data.</text>
</comment>
<dbReference type="InterPro" id="IPR017767">
    <property type="entry name" value="PC-PLC"/>
</dbReference>